<dbReference type="InterPro" id="IPR041581">
    <property type="entry name" value="Glyoxalase_6"/>
</dbReference>
<dbReference type="RefSeq" id="WP_156712494.1">
    <property type="nucleotide sequence ID" value="NZ_WPHG01000002.1"/>
</dbReference>
<protein>
    <submittedName>
        <fullName evidence="2">Glyoxalase/bleomycin resistance/dioxygenase family protein</fullName>
    </submittedName>
</protein>
<dbReference type="Gene3D" id="3.10.180.10">
    <property type="entry name" value="2,3-Dihydroxybiphenyl 1,2-Dioxygenase, domain 1"/>
    <property type="match status" value="1"/>
</dbReference>
<dbReference type="InterPro" id="IPR029068">
    <property type="entry name" value="Glyas_Bleomycin-R_OHBP_Dase"/>
</dbReference>
<gene>
    <name evidence="2" type="ORF">GN330_09840</name>
</gene>
<evidence type="ECO:0000313" key="3">
    <source>
        <dbReference type="Proteomes" id="UP000463224"/>
    </source>
</evidence>
<dbReference type="GO" id="GO:0051213">
    <property type="term" value="F:dioxygenase activity"/>
    <property type="evidence" value="ECO:0007669"/>
    <property type="project" value="UniProtKB-KW"/>
</dbReference>
<organism evidence="2 3">
    <name type="scientific">Nitratireductor arenosus</name>
    <dbReference type="NCBI Taxonomy" id="2682096"/>
    <lineage>
        <taxon>Bacteria</taxon>
        <taxon>Pseudomonadati</taxon>
        <taxon>Pseudomonadota</taxon>
        <taxon>Alphaproteobacteria</taxon>
        <taxon>Hyphomicrobiales</taxon>
        <taxon>Phyllobacteriaceae</taxon>
        <taxon>Nitratireductor</taxon>
    </lineage>
</organism>
<dbReference type="Proteomes" id="UP000463224">
    <property type="component" value="Unassembled WGS sequence"/>
</dbReference>
<name>A0A844QE45_9HYPH</name>
<evidence type="ECO:0000259" key="1">
    <source>
        <dbReference type="Pfam" id="PF18029"/>
    </source>
</evidence>
<evidence type="ECO:0000313" key="2">
    <source>
        <dbReference type="EMBL" id="MVA97545.1"/>
    </source>
</evidence>
<feature type="domain" description="Glyoxalase-like" evidence="1">
    <location>
        <begin position="10"/>
        <end position="108"/>
    </location>
</feature>
<dbReference type="SUPFAM" id="SSF54593">
    <property type="entry name" value="Glyoxalase/Bleomycin resistance protein/Dihydroxybiphenyl dioxygenase"/>
    <property type="match status" value="1"/>
</dbReference>
<accession>A0A844QE45</accession>
<proteinExistence type="predicted"/>
<keyword evidence="2" id="KW-0560">Oxidoreductase</keyword>
<dbReference type="EMBL" id="WPHG01000002">
    <property type="protein sequence ID" value="MVA97545.1"/>
    <property type="molecule type" value="Genomic_DNA"/>
</dbReference>
<comment type="caution">
    <text evidence="2">The sequence shown here is derived from an EMBL/GenBank/DDBJ whole genome shotgun (WGS) entry which is preliminary data.</text>
</comment>
<dbReference type="AlphaFoldDB" id="A0A844QE45"/>
<sequence>MKLRKIYAHLDCCDLTVAITWFEALFDRSPDARPMAGLAEWHHDAGAGFQLFENAADAGRGTLTLIVDDLRGEAERLNAAGLRPGEVEPATRAELVQLRDPDGNRVVLVEPAGA</sequence>
<reference evidence="2 3" key="1">
    <citation type="submission" date="2019-12" db="EMBL/GenBank/DDBJ databases">
        <title>Nitratireductor arenosus sp. nov., Isolated from sea sand, Jeju island, South Korea.</title>
        <authorList>
            <person name="Kim W."/>
        </authorList>
    </citation>
    <scope>NUCLEOTIDE SEQUENCE [LARGE SCALE GENOMIC DNA]</scope>
    <source>
        <strain evidence="2 3">CAU 1489</strain>
    </source>
</reference>
<dbReference type="Pfam" id="PF18029">
    <property type="entry name" value="Glyoxalase_6"/>
    <property type="match status" value="1"/>
</dbReference>
<keyword evidence="3" id="KW-1185">Reference proteome</keyword>
<keyword evidence="2" id="KW-0223">Dioxygenase</keyword>